<gene>
    <name evidence="3" type="ORF">H8S62_01230</name>
</gene>
<dbReference type="InterPro" id="IPR003501">
    <property type="entry name" value="PTS_EIIB_2/3"/>
</dbReference>
<dbReference type="SUPFAM" id="SSF52794">
    <property type="entry name" value="PTS system IIB component-like"/>
    <property type="match status" value="1"/>
</dbReference>
<dbReference type="Pfam" id="PF02302">
    <property type="entry name" value="PTS_IIB"/>
    <property type="match status" value="1"/>
</dbReference>
<dbReference type="AlphaFoldDB" id="A0A8J6JA53"/>
<organism evidence="3 4">
    <name type="scientific">Lawsonibacter faecis</name>
    <dbReference type="NCBI Taxonomy" id="2763052"/>
    <lineage>
        <taxon>Bacteria</taxon>
        <taxon>Bacillati</taxon>
        <taxon>Bacillota</taxon>
        <taxon>Clostridia</taxon>
        <taxon>Eubacteriales</taxon>
        <taxon>Oscillospiraceae</taxon>
        <taxon>Lawsonibacter</taxon>
    </lineage>
</organism>
<dbReference type="RefSeq" id="WP_155145108.1">
    <property type="nucleotide sequence ID" value="NZ_JACOPQ010000001.1"/>
</dbReference>
<dbReference type="GO" id="GO:0008982">
    <property type="term" value="F:protein-N(PI)-phosphohistidine-sugar phosphotransferase activity"/>
    <property type="evidence" value="ECO:0007669"/>
    <property type="project" value="InterPro"/>
</dbReference>
<dbReference type="Proteomes" id="UP000607645">
    <property type="component" value="Unassembled WGS sequence"/>
</dbReference>
<proteinExistence type="predicted"/>
<evidence type="ECO:0000256" key="1">
    <source>
        <dbReference type="ARBA" id="ARBA00022679"/>
    </source>
</evidence>
<keyword evidence="1" id="KW-0808">Transferase</keyword>
<keyword evidence="4" id="KW-1185">Reference proteome</keyword>
<evidence type="ECO:0000313" key="3">
    <source>
        <dbReference type="EMBL" id="MBC5735631.1"/>
    </source>
</evidence>
<dbReference type="InterPro" id="IPR036095">
    <property type="entry name" value="PTS_EIIB-like_sf"/>
</dbReference>
<feature type="domain" description="Phosphotransferase system EIIB component type 2/3" evidence="2">
    <location>
        <begin position="8"/>
        <end position="89"/>
    </location>
</feature>
<evidence type="ECO:0000259" key="2">
    <source>
        <dbReference type="Pfam" id="PF02302"/>
    </source>
</evidence>
<dbReference type="Gene3D" id="3.40.50.2300">
    <property type="match status" value="1"/>
</dbReference>
<evidence type="ECO:0000313" key="4">
    <source>
        <dbReference type="Proteomes" id="UP000607645"/>
    </source>
</evidence>
<dbReference type="EMBL" id="JACOPQ010000001">
    <property type="protein sequence ID" value="MBC5735631.1"/>
    <property type="molecule type" value="Genomic_DNA"/>
</dbReference>
<accession>A0A8J6JA53</accession>
<protein>
    <recommendedName>
        <fullName evidence="2">Phosphotransferase system EIIB component type 2/3 domain-containing protein</fullName>
    </recommendedName>
</protein>
<dbReference type="GO" id="GO:0009401">
    <property type="term" value="P:phosphoenolpyruvate-dependent sugar phosphotransferase system"/>
    <property type="evidence" value="ECO:0007669"/>
    <property type="project" value="InterPro"/>
</dbReference>
<name>A0A8J6JA53_9FIRM</name>
<sequence>MKTQRTLLVICALGYATSTMIKKSITEFFEAQGVANWTVDTIGLTMAKDRLDTADLIVSSLGLNQTEYKVPVLNGVPLISGIGRDAVLQEILDNVKRLDG</sequence>
<reference evidence="3" key="1">
    <citation type="submission" date="2020-08" db="EMBL/GenBank/DDBJ databases">
        <title>Genome public.</title>
        <authorList>
            <person name="Liu C."/>
            <person name="Sun Q."/>
        </authorList>
    </citation>
    <scope>NUCLEOTIDE SEQUENCE</scope>
    <source>
        <strain evidence="3">NSJ-52</strain>
    </source>
</reference>
<comment type="caution">
    <text evidence="3">The sequence shown here is derived from an EMBL/GenBank/DDBJ whole genome shotgun (WGS) entry which is preliminary data.</text>
</comment>